<keyword evidence="3" id="KW-0067">ATP-binding</keyword>
<dbReference type="EMBL" id="JACHDO010000001">
    <property type="protein sequence ID" value="MBB5489482.1"/>
    <property type="molecule type" value="Genomic_DNA"/>
</dbReference>
<feature type="compositionally biased region" description="Basic and acidic residues" evidence="4">
    <location>
        <begin position="354"/>
        <end position="365"/>
    </location>
</feature>
<evidence type="ECO:0000313" key="7">
    <source>
        <dbReference type="Proteomes" id="UP000579647"/>
    </source>
</evidence>
<organism evidence="6 7">
    <name type="scientific">Nocardiopsis metallicus</name>
    <dbReference type="NCBI Taxonomy" id="179819"/>
    <lineage>
        <taxon>Bacteria</taxon>
        <taxon>Bacillati</taxon>
        <taxon>Actinomycetota</taxon>
        <taxon>Actinomycetes</taxon>
        <taxon>Streptosporangiales</taxon>
        <taxon>Nocardiopsidaceae</taxon>
        <taxon>Nocardiopsis</taxon>
    </lineage>
</organism>
<accession>A0A840W094</accession>
<gene>
    <name evidence="6" type="ORF">HNR07_000619</name>
</gene>
<evidence type="ECO:0000313" key="6">
    <source>
        <dbReference type="EMBL" id="MBB5489482.1"/>
    </source>
</evidence>
<evidence type="ECO:0000256" key="4">
    <source>
        <dbReference type="SAM" id="MobiDB-lite"/>
    </source>
</evidence>
<feature type="domain" description="Xaa-Pro dipeptidyl-peptidase C-terminal" evidence="5">
    <location>
        <begin position="392"/>
        <end position="443"/>
    </location>
</feature>
<comment type="caution">
    <text evidence="6">The sequence shown here is derived from an EMBL/GenBank/DDBJ whole genome shotgun (WGS) entry which is preliminary data.</text>
</comment>
<dbReference type="Gene3D" id="3.30.470.20">
    <property type="entry name" value="ATP-grasp fold, B domain"/>
    <property type="match status" value="1"/>
</dbReference>
<dbReference type="RefSeq" id="WP_246420043.1">
    <property type="nucleotide sequence ID" value="NZ_BAAAKM010000136.1"/>
</dbReference>
<dbReference type="GO" id="GO:0005524">
    <property type="term" value="F:ATP binding"/>
    <property type="evidence" value="ECO:0007669"/>
    <property type="project" value="UniProtKB-KW"/>
</dbReference>
<dbReference type="InterPro" id="IPR008979">
    <property type="entry name" value="Galactose-bd-like_sf"/>
</dbReference>
<dbReference type="GO" id="GO:0016874">
    <property type="term" value="F:ligase activity"/>
    <property type="evidence" value="ECO:0007669"/>
    <property type="project" value="UniProtKB-KW"/>
</dbReference>
<dbReference type="Gene3D" id="2.60.120.260">
    <property type="entry name" value="Galactose-binding domain-like"/>
    <property type="match status" value="1"/>
</dbReference>
<evidence type="ECO:0000256" key="1">
    <source>
        <dbReference type="ARBA" id="ARBA00022598"/>
    </source>
</evidence>
<keyword evidence="7" id="KW-1185">Reference proteome</keyword>
<protein>
    <recommendedName>
        <fullName evidence="5">Xaa-Pro dipeptidyl-peptidase C-terminal domain-containing protein</fullName>
    </recommendedName>
</protein>
<dbReference type="SUPFAM" id="SSF49785">
    <property type="entry name" value="Galactose-binding domain-like"/>
    <property type="match status" value="1"/>
</dbReference>
<evidence type="ECO:0000259" key="5">
    <source>
        <dbReference type="Pfam" id="PF08530"/>
    </source>
</evidence>
<feature type="region of interest" description="Disordered" evidence="4">
    <location>
        <begin position="283"/>
        <end position="397"/>
    </location>
</feature>
<dbReference type="AlphaFoldDB" id="A0A840W094"/>
<feature type="compositionally biased region" description="Low complexity" evidence="4">
    <location>
        <begin position="443"/>
        <end position="469"/>
    </location>
</feature>
<dbReference type="GO" id="GO:0008239">
    <property type="term" value="F:dipeptidyl-peptidase activity"/>
    <property type="evidence" value="ECO:0007669"/>
    <property type="project" value="InterPro"/>
</dbReference>
<dbReference type="Pfam" id="PF08530">
    <property type="entry name" value="PepX_C"/>
    <property type="match status" value="1"/>
</dbReference>
<dbReference type="PANTHER" id="PTHR43585">
    <property type="entry name" value="FUMIPYRROLE BIOSYNTHESIS PROTEIN C"/>
    <property type="match status" value="1"/>
</dbReference>
<evidence type="ECO:0000256" key="3">
    <source>
        <dbReference type="ARBA" id="ARBA00022840"/>
    </source>
</evidence>
<keyword evidence="2" id="KW-0547">Nucleotide-binding</keyword>
<reference evidence="6 7" key="1">
    <citation type="submission" date="2020-08" db="EMBL/GenBank/DDBJ databases">
        <title>Sequencing the genomes of 1000 actinobacteria strains.</title>
        <authorList>
            <person name="Klenk H.-P."/>
        </authorList>
    </citation>
    <scope>NUCLEOTIDE SEQUENCE [LARGE SCALE GENOMIC DNA]</scope>
    <source>
        <strain evidence="6 7">DSM 44598</strain>
    </source>
</reference>
<feature type="region of interest" description="Disordered" evidence="4">
    <location>
        <begin position="437"/>
        <end position="475"/>
    </location>
</feature>
<feature type="compositionally biased region" description="Basic residues" evidence="4">
    <location>
        <begin position="366"/>
        <end position="376"/>
    </location>
</feature>
<dbReference type="InterPro" id="IPR052032">
    <property type="entry name" value="ATP-dep_AA_Ligase"/>
</dbReference>
<evidence type="ECO:0000256" key="2">
    <source>
        <dbReference type="ARBA" id="ARBA00022741"/>
    </source>
</evidence>
<name>A0A840W094_9ACTN</name>
<keyword evidence="1" id="KW-0436">Ligase</keyword>
<dbReference type="InterPro" id="IPR013736">
    <property type="entry name" value="Xaa-Pro_dipept_C"/>
</dbReference>
<proteinExistence type="predicted"/>
<feature type="compositionally biased region" description="Basic residues" evidence="4">
    <location>
        <begin position="299"/>
        <end position="316"/>
    </location>
</feature>
<sequence>MRNVFVVVLDERNHEVLKATPSGRTRRFHQLLDIDELQSGEIDVEDKLAQARALLDSFDGSIDAIVGYRDFPVALPVSLLCTERGLTSAALEAVLKCEHKFWGRTVQSEVTDAHPPFDLVDLDSPDPSHRLRYPLWMKPVKSASSELAFRIDDDQGFQEAVASLREGVDRVGRPFEQIPRRLAPPPAIIQAGPRHCLAEEALRGVQAAVEGYAHRGRAVVYAVLDSVDYPGSPSSLGHQYPSGPPEAVQNRIRDIAVRLIEHHGLDNSTFSVEFFYDPVEDDVENPEINPPALPDPRRAFRTGRRVRQPRAHAQARPRREPARPRRRRRRVLGRGGVELPQVRGRGPHPRQTKAQREQGRGDGHRPALRRVARVQRHTRDLRAAQPDPPGQGDERRSALVPGESYDVELAMNRVEQIFPRGHRIRLPLFTSHWPLAWPPPRPADGAARGQQPGPAGPPGTRGRAPGTRPFGEPEATPEIATARKVPGDHSWSAHRCVAGDHSSLEIVKDGGILHFEDMDLDVGRSAYESYGVTGDDFTSDRGRTSWTMRLTRGEWATRTETHTSLTCNETGFRAYATLDACKGQERVCSRQWTESIPRDHM</sequence>
<dbReference type="Proteomes" id="UP000579647">
    <property type="component" value="Unassembled WGS sequence"/>
</dbReference>
<dbReference type="SUPFAM" id="SSF56059">
    <property type="entry name" value="Glutathione synthetase ATP-binding domain-like"/>
    <property type="match status" value="1"/>
</dbReference>
<dbReference type="PANTHER" id="PTHR43585:SF2">
    <property type="entry name" value="ATP-GRASP ENZYME FSQD"/>
    <property type="match status" value="1"/>
</dbReference>